<evidence type="ECO:0000256" key="5">
    <source>
        <dbReference type="SAM" id="MobiDB-lite"/>
    </source>
</evidence>
<dbReference type="SUPFAM" id="SSF52540">
    <property type="entry name" value="P-loop containing nucleoside triphosphate hydrolases"/>
    <property type="match status" value="1"/>
</dbReference>
<feature type="compositionally biased region" description="Basic and acidic residues" evidence="5">
    <location>
        <begin position="698"/>
        <end position="720"/>
    </location>
</feature>
<protein>
    <submittedName>
        <fullName evidence="7">ABC-type multidrug transport system ATPase subunit</fullName>
    </submittedName>
</protein>
<feature type="region of interest" description="Disordered" evidence="5">
    <location>
        <begin position="386"/>
        <end position="641"/>
    </location>
</feature>
<feature type="compositionally biased region" description="Acidic residues" evidence="5">
    <location>
        <begin position="431"/>
        <end position="469"/>
    </location>
</feature>
<dbReference type="InterPro" id="IPR003439">
    <property type="entry name" value="ABC_transporter-like_ATP-bd"/>
</dbReference>
<feature type="compositionally biased region" description="Basic and acidic residues" evidence="5">
    <location>
        <begin position="563"/>
        <end position="578"/>
    </location>
</feature>
<sequence>MTDGQLLEFSRVTKRFGALTAVDDLSARITPGAVTGFLGPNGAGKTTSLRILLGLVRSTSGTATIGGKAYSELRHPLRTVGSVMEEALYRPRRTAARQLSIAAKANGIPLSRVDEVMSIVGLQNETESRIGAYSLGMRQRLSVATALLGDPGALVLDEPANGLDPEGIRWMRLLMRRLADEGRTVLVSSHVLSEIEQIADDVLVLSKGRLVYADSISKLSDPTNGSVVVDAEDRGVLASALAGAGLTYDVLRSGLTVHDTDAATVGAVAASAGIALTTLLQRGPTLEEVFLDLVHGRRDPIAGAAPLDVTTAMPVVATDAGAAAAGAAGAGAAGADAAGAGAASAEGAGGAGAALAAGAAIGAAGIAGAAGAAGLFDGAESGELSPRRAARAQAESAQAESAQAESAQGEASQGEAAGDAAEGSSTAEADERPDEAADTEDEGSEGSEDSEDSEAQDSEAQDSEGEGSEAEGTQGSDDAQGDESSAESDEAQPEETQSEDAQSDDVQSDDAPSDDAQADASDEVAHVDEGDGGDETRVWDAGDALPPTEAITAITSSDEDHSEESHSDDRSEEGRSEADAPGVALTTPIDSDEDFGVDESSFGAPDTNTAEEDASDGTPTSLFAAPAASDGEHREGGDVPLPFATEAVSIAPTAAPASFDELVWGAQTAPAEAETDAPADAKTDDTESQGEEPTQAEESPHEHGSDDEHGSEAGQDHGDAESGSQDDEQSSEAQAESAPQVGEDAAEHAPEVVLGDDAPVDAVNEQGTEPPTETTEIAGIEIFASLAEGQTQEIQVILEQPHEDDHGDDDVTQGEDPRAAAVSASLAAAARAYYNDDAPSYVPSDASSDAPAQGEDQRQDDGHDAGDGHGHDGDHHDGQHQDSEHEHGEHQHGEHREGEHGEGRQD</sequence>
<dbReference type="Proteomes" id="UP001259347">
    <property type="component" value="Unassembled WGS sequence"/>
</dbReference>
<evidence type="ECO:0000256" key="4">
    <source>
        <dbReference type="ARBA" id="ARBA00022840"/>
    </source>
</evidence>
<feature type="compositionally biased region" description="Low complexity" evidence="5">
    <location>
        <begin position="668"/>
        <end position="678"/>
    </location>
</feature>
<evidence type="ECO:0000313" key="7">
    <source>
        <dbReference type="EMBL" id="MDR6866877.1"/>
    </source>
</evidence>
<gene>
    <name evidence="7" type="ORF">J2Y69_001476</name>
</gene>
<comment type="caution">
    <text evidence="7">The sequence shown here is derived from an EMBL/GenBank/DDBJ whole genome shotgun (WGS) entry which is preliminary data.</text>
</comment>
<evidence type="ECO:0000259" key="6">
    <source>
        <dbReference type="PROSITE" id="PS50893"/>
    </source>
</evidence>
<keyword evidence="2" id="KW-0813">Transport</keyword>
<feature type="domain" description="ABC transporter" evidence="6">
    <location>
        <begin position="7"/>
        <end position="232"/>
    </location>
</feature>
<keyword evidence="3" id="KW-0547">Nucleotide-binding</keyword>
<reference evidence="7 8" key="1">
    <citation type="submission" date="2023-07" db="EMBL/GenBank/DDBJ databases">
        <title>Sorghum-associated microbial communities from plants grown in Nebraska, USA.</title>
        <authorList>
            <person name="Schachtman D."/>
        </authorList>
    </citation>
    <scope>NUCLEOTIDE SEQUENCE [LARGE SCALE GENOMIC DNA]</scope>
    <source>
        <strain evidence="7 8">2980</strain>
    </source>
</reference>
<dbReference type="InterPro" id="IPR017871">
    <property type="entry name" value="ABC_transporter-like_CS"/>
</dbReference>
<dbReference type="InterPro" id="IPR027417">
    <property type="entry name" value="P-loop_NTPase"/>
</dbReference>
<feature type="region of interest" description="Disordered" evidence="5">
    <location>
        <begin position="661"/>
        <end position="774"/>
    </location>
</feature>
<dbReference type="PROSITE" id="PS50893">
    <property type="entry name" value="ABC_TRANSPORTER_2"/>
    <property type="match status" value="1"/>
</dbReference>
<evidence type="ECO:0000256" key="2">
    <source>
        <dbReference type="ARBA" id="ARBA00022448"/>
    </source>
</evidence>
<dbReference type="PANTHER" id="PTHR43335">
    <property type="entry name" value="ABC TRANSPORTER, ATP-BINDING PROTEIN"/>
    <property type="match status" value="1"/>
</dbReference>
<keyword evidence="4" id="KW-0067">ATP-binding</keyword>
<dbReference type="PROSITE" id="PS00211">
    <property type="entry name" value="ABC_TRANSPORTER_1"/>
    <property type="match status" value="1"/>
</dbReference>
<dbReference type="EMBL" id="JAVDUM010000005">
    <property type="protein sequence ID" value="MDR6866877.1"/>
    <property type="molecule type" value="Genomic_DNA"/>
</dbReference>
<dbReference type="RefSeq" id="WP_310019088.1">
    <property type="nucleotide sequence ID" value="NZ_JAVDUM010000005.1"/>
</dbReference>
<proteinExistence type="inferred from homology"/>
<feature type="region of interest" description="Disordered" evidence="5">
    <location>
        <begin position="791"/>
        <end position="825"/>
    </location>
</feature>
<feature type="compositionally biased region" description="Acidic residues" evidence="5">
    <location>
        <begin position="479"/>
        <end position="522"/>
    </location>
</feature>
<evidence type="ECO:0000256" key="3">
    <source>
        <dbReference type="ARBA" id="ARBA00022741"/>
    </source>
</evidence>
<dbReference type="PANTHER" id="PTHR43335:SF4">
    <property type="entry name" value="ABC TRANSPORTER, ATP-BINDING PROTEIN"/>
    <property type="match status" value="1"/>
</dbReference>
<dbReference type="Gene3D" id="3.40.50.300">
    <property type="entry name" value="P-loop containing nucleotide triphosphate hydrolases"/>
    <property type="match status" value="1"/>
</dbReference>
<dbReference type="Pfam" id="PF00005">
    <property type="entry name" value="ABC_tran"/>
    <property type="match status" value="1"/>
</dbReference>
<comment type="similarity">
    <text evidence="1">Belongs to the ABC transporter superfamily.</text>
</comment>
<feature type="compositionally biased region" description="Low complexity" evidence="5">
    <location>
        <begin position="391"/>
        <end position="427"/>
    </location>
</feature>
<dbReference type="SMART" id="SM00382">
    <property type="entry name" value="AAA"/>
    <property type="match status" value="1"/>
</dbReference>
<feature type="region of interest" description="Disordered" evidence="5">
    <location>
        <begin position="837"/>
        <end position="906"/>
    </location>
</feature>
<evidence type="ECO:0000256" key="1">
    <source>
        <dbReference type="ARBA" id="ARBA00005417"/>
    </source>
</evidence>
<keyword evidence="8" id="KW-1185">Reference proteome</keyword>
<name>A0ABU1SB81_9MICO</name>
<organism evidence="7 8">
    <name type="scientific">Microbacterium resistens</name>
    <dbReference type="NCBI Taxonomy" id="156977"/>
    <lineage>
        <taxon>Bacteria</taxon>
        <taxon>Bacillati</taxon>
        <taxon>Actinomycetota</taxon>
        <taxon>Actinomycetes</taxon>
        <taxon>Micrococcales</taxon>
        <taxon>Microbacteriaceae</taxon>
        <taxon>Microbacterium</taxon>
    </lineage>
</organism>
<accession>A0ABU1SB81</accession>
<dbReference type="InterPro" id="IPR003593">
    <property type="entry name" value="AAA+_ATPase"/>
</dbReference>
<feature type="compositionally biased region" description="Basic and acidic residues" evidence="5">
    <location>
        <begin position="855"/>
        <end position="906"/>
    </location>
</feature>
<evidence type="ECO:0000313" key="8">
    <source>
        <dbReference type="Proteomes" id="UP001259347"/>
    </source>
</evidence>
<feature type="compositionally biased region" description="Basic and acidic residues" evidence="5">
    <location>
        <begin position="523"/>
        <end position="540"/>
    </location>
</feature>